<sequence>MGKRIVVGMLIAFSFMLPVYGHLSGAFADFLAIVHDRSTLDQLTGEMEETRRQIEELQPEVDDLEVRFKDQQHTAVEQLQLYADSGLDVWLSMMQDGDDAADLLGSQWLMERGINSYLEGLNGLYLQYQQLNAQKESLEGHEELLSVIEFNLQARDQYLSDNAGLPLEQLANYLDIDWVSEVEYPLIDAFQQDQHLIDAHLADWFNASSENQLNENWLNSQSELRYFFRKDHIYVEYKIEEGHVILLGQLLQDQDGKSAALVFEAGFYNGFYLPEELLEELIGFTLDYSVAGKLYGLEHLYFTQKDGALELHRK</sequence>
<keyword evidence="3" id="KW-1185">Reference proteome</keyword>
<proteinExistence type="predicted"/>
<keyword evidence="1" id="KW-0175">Coiled coil</keyword>
<evidence type="ECO:0000313" key="3">
    <source>
        <dbReference type="Proteomes" id="UP001225873"/>
    </source>
</evidence>
<protein>
    <submittedName>
        <fullName evidence="2">Uncharacterized protein</fullName>
    </submittedName>
</protein>
<name>A0ABT7ZH26_9BACL</name>
<reference evidence="2 3" key="1">
    <citation type="submission" date="2023-03" db="EMBL/GenBank/DDBJ databases">
        <authorList>
            <person name="Uniacke-Lowe S."/>
            <person name="Ross P."/>
            <person name="Hill C."/>
        </authorList>
    </citation>
    <scope>NUCLEOTIDE SEQUENCE [LARGE SCALE GENOMIC DNA]</scope>
    <source>
        <strain evidence="2 3">APC 4016</strain>
    </source>
</reference>
<dbReference type="RefSeq" id="WP_290214323.1">
    <property type="nucleotide sequence ID" value="NZ_JASDCQ010000001.1"/>
</dbReference>
<dbReference type="EMBL" id="JASDCQ010000001">
    <property type="protein sequence ID" value="MDN3426443.1"/>
    <property type="molecule type" value="Genomic_DNA"/>
</dbReference>
<accession>A0ABT7ZH26</accession>
<gene>
    <name evidence="2" type="ORF">QMA01_03970</name>
</gene>
<evidence type="ECO:0000256" key="1">
    <source>
        <dbReference type="SAM" id="Coils"/>
    </source>
</evidence>
<feature type="coiled-coil region" evidence="1">
    <location>
        <begin position="40"/>
        <end position="67"/>
    </location>
</feature>
<dbReference type="Proteomes" id="UP001225873">
    <property type="component" value="Unassembled WGS sequence"/>
</dbReference>
<organism evidence="2 3">
    <name type="scientific">Planococcus notacanthi</name>
    <dbReference type="NCBI Taxonomy" id="3035188"/>
    <lineage>
        <taxon>Bacteria</taxon>
        <taxon>Bacillati</taxon>
        <taxon>Bacillota</taxon>
        <taxon>Bacilli</taxon>
        <taxon>Bacillales</taxon>
        <taxon>Caryophanaceae</taxon>
        <taxon>Planococcus</taxon>
    </lineage>
</organism>
<comment type="caution">
    <text evidence="2">The sequence shown here is derived from an EMBL/GenBank/DDBJ whole genome shotgun (WGS) entry which is preliminary data.</text>
</comment>
<evidence type="ECO:0000313" key="2">
    <source>
        <dbReference type="EMBL" id="MDN3426443.1"/>
    </source>
</evidence>